<accession>A0A918PIW5</accession>
<dbReference type="InterPro" id="IPR002656">
    <property type="entry name" value="Acyl_transf_3_dom"/>
</dbReference>
<reference evidence="3" key="1">
    <citation type="journal article" date="2014" name="Int. J. Syst. Evol. Microbiol.">
        <title>Complete genome sequence of Corynebacterium casei LMG S-19264T (=DSM 44701T), isolated from a smear-ripened cheese.</title>
        <authorList>
            <consortium name="US DOE Joint Genome Institute (JGI-PGF)"/>
            <person name="Walter F."/>
            <person name="Albersmeier A."/>
            <person name="Kalinowski J."/>
            <person name="Ruckert C."/>
        </authorList>
    </citation>
    <scope>NUCLEOTIDE SEQUENCE</scope>
    <source>
        <strain evidence="3">KCTC 32255</strain>
    </source>
</reference>
<feature type="transmembrane region" description="Helical" evidence="1">
    <location>
        <begin position="307"/>
        <end position="328"/>
    </location>
</feature>
<keyword evidence="3" id="KW-0012">Acyltransferase</keyword>
<dbReference type="PANTHER" id="PTHR23028:SF53">
    <property type="entry name" value="ACYL_TRANSF_3 DOMAIN-CONTAINING PROTEIN"/>
    <property type="match status" value="1"/>
</dbReference>
<protein>
    <submittedName>
        <fullName evidence="3">Acyltransferase</fullName>
    </submittedName>
</protein>
<sequence length="354" mass="37260">MLRNIQALRALAALMVVVVHLETLAAPLGIGAGQLAPFAVGVDLFFVISGFIMVHTTARRRQSPAAFLANRLLRIAPLYWTLTALLFALALAAPGLLGATRADPVALLKSLAFIPGERADGTMRPVLFVGWSLNLEMAFYCVFALCLTVADLRRVLLGVAVLVAIAAFGFAARQHLAPELRFLTQPILLEFAAGMALGYRYQAHPGDPRRARAALALMPLAFLALIAAATLPEPLARALPVPPALAPAAWLVWLALRAEAGGRVLAARPVQALGDASYALYLSHPFVTQGFAFLAAALGLIHAGTAPALMIACVALAALVGLAVHRGLELPLTHLARRLCTPATRTRAAPAGAE</sequence>
<dbReference type="Pfam" id="PF01757">
    <property type="entry name" value="Acyl_transf_3"/>
    <property type="match status" value="1"/>
</dbReference>
<dbReference type="PANTHER" id="PTHR23028">
    <property type="entry name" value="ACETYLTRANSFERASE"/>
    <property type="match status" value="1"/>
</dbReference>
<dbReference type="GO" id="GO:0000271">
    <property type="term" value="P:polysaccharide biosynthetic process"/>
    <property type="evidence" value="ECO:0007669"/>
    <property type="project" value="TreeGrafter"/>
</dbReference>
<evidence type="ECO:0000313" key="3">
    <source>
        <dbReference type="EMBL" id="GGZ09341.1"/>
    </source>
</evidence>
<name>A0A918PIW5_9SPHN</name>
<dbReference type="GO" id="GO:0016020">
    <property type="term" value="C:membrane"/>
    <property type="evidence" value="ECO:0007669"/>
    <property type="project" value="TreeGrafter"/>
</dbReference>
<dbReference type="AlphaFoldDB" id="A0A918PIW5"/>
<proteinExistence type="predicted"/>
<evidence type="ECO:0000256" key="1">
    <source>
        <dbReference type="SAM" id="Phobius"/>
    </source>
</evidence>
<feature type="transmembrane region" description="Helical" evidence="1">
    <location>
        <begin position="278"/>
        <end position="301"/>
    </location>
</feature>
<feature type="transmembrane region" description="Helical" evidence="1">
    <location>
        <begin position="182"/>
        <end position="201"/>
    </location>
</feature>
<keyword evidence="1" id="KW-1133">Transmembrane helix</keyword>
<comment type="caution">
    <text evidence="3">The sequence shown here is derived from an EMBL/GenBank/DDBJ whole genome shotgun (WGS) entry which is preliminary data.</text>
</comment>
<feature type="transmembrane region" description="Helical" evidence="1">
    <location>
        <begin position="213"/>
        <end position="232"/>
    </location>
</feature>
<feature type="transmembrane region" description="Helical" evidence="1">
    <location>
        <begin position="35"/>
        <end position="54"/>
    </location>
</feature>
<evidence type="ECO:0000259" key="2">
    <source>
        <dbReference type="Pfam" id="PF01757"/>
    </source>
</evidence>
<feature type="transmembrane region" description="Helical" evidence="1">
    <location>
        <begin position="244"/>
        <end position="266"/>
    </location>
</feature>
<keyword evidence="3" id="KW-0808">Transferase</keyword>
<feature type="transmembrane region" description="Helical" evidence="1">
    <location>
        <begin position="155"/>
        <end position="176"/>
    </location>
</feature>
<dbReference type="EMBL" id="BMZA01000010">
    <property type="protein sequence ID" value="GGZ09341.1"/>
    <property type="molecule type" value="Genomic_DNA"/>
</dbReference>
<reference evidence="3" key="2">
    <citation type="submission" date="2020-09" db="EMBL/GenBank/DDBJ databases">
        <authorList>
            <person name="Sun Q."/>
            <person name="Kim S."/>
        </authorList>
    </citation>
    <scope>NUCLEOTIDE SEQUENCE</scope>
    <source>
        <strain evidence="3">KCTC 32255</strain>
    </source>
</reference>
<gene>
    <name evidence="3" type="primary">exoZ</name>
    <name evidence="3" type="ORF">GCM10011614_25240</name>
</gene>
<keyword evidence="1" id="KW-0812">Transmembrane</keyword>
<dbReference type="Proteomes" id="UP000648075">
    <property type="component" value="Unassembled WGS sequence"/>
</dbReference>
<dbReference type="RefSeq" id="WP_189621571.1">
    <property type="nucleotide sequence ID" value="NZ_BMZA01000010.1"/>
</dbReference>
<dbReference type="GO" id="GO:0016747">
    <property type="term" value="F:acyltransferase activity, transferring groups other than amino-acyl groups"/>
    <property type="evidence" value="ECO:0007669"/>
    <property type="project" value="InterPro"/>
</dbReference>
<feature type="transmembrane region" description="Helical" evidence="1">
    <location>
        <begin position="128"/>
        <end position="148"/>
    </location>
</feature>
<dbReference type="InterPro" id="IPR050879">
    <property type="entry name" value="Acyltransferase_3"/>
</dbReference>
<keyword evidence="4" id="KW-1185">Reference proteome</keyword>
<evidence type="ECO:0000313" key="4">
    <source>
        <dbReference type="Proteomes" id="UP000648075"/>
    </source>
</evidence>
<feature type="transmembrane region" description="Helical" evidence="1">
    <location>
        <begin position="75"/>
        <end position="97"/>
    </location>
</feature>
<feature type="domain" description="Acyltransferase 3" evidence="2">
    <location>
        <begin position="4"/>
        <end position="320"/>
    </location>
</feature>
<keyword evidence="1" id="KW-0472">Membrane</keyword>
<organism evidence="3 4">
    <name type="scientific">Novosphingobium colocasiae</name>
    <dbReference type="NCBI Taxonomy" id="1256513"/>
    <lineage>
        <taxon>Bacteria</taxon>
        <taxon>Pseudomonadati</taxon>
        <taxon>Pseudomonadota</taxon>
        <taxon>Alphaproteobacteria</taxon>
        <taxon>Sphingomonadales</taxon>
        <taxon>Sphingomonadaceae</taxon>
        <taxon>Novosphingobium</taxon>
    </lineage>
</organism>